<gene>
    <name evidence="1" type="ORF">AUP44_25160</name>
</gene>
<accession>A0A162LDH7</accession>
<comment type="caution">
    <text evidence="1">The sequence shown here is derived from an EMBL/GenBank/DDBJ whole genome shotgun (WGS) entry which is preliminary data.</text>
</comment>
<sequence length="152" mass="16405">MPDRDSVLAALVADGQSLVHDQLPDLIGLAETVATVARDDPRHPAGLVAALIRVRTLLIEQLRTEAGIVHPLIRLGGSPMLADMIRGIQAGQADIERELDRMLSMTDGLKPPPDVTPSWAALYVAIGVMADRIRRRHALARTDVYGPLVAEP</sequence>
<reference evidence="1 2" key="1">
    <citation type="submission" date="2015-12" db="EMBL/GenBank/DDBJ databases">
        <title>Genome sequence of Tistrella mobilis MCCC 1A02139.</title>
        <authorList>
            <person name="Lu L."/>
            <person name="Lai Q."/>
            <person name="Shao Z."/>
            <person name="Qian P."/>
        </authorList>
    </citation>
    <scope>NUCLEOTIDE SEQUENCE [LARGE SCALE GENOMIC DNA]</scope>
    <source>
        <strain evidence="1 2">MCCC 1A02139</strain>
    </source>
</reference>
<dbReference type="Proteomes" id="UP000075787">
    <property type="component" value="Unassembled WGS sequence"/>
</dbReference>
<dbReference type="RefSeq" id="WP_062763009.1">
    <property type="nucleotide sequence ID" value="NZ_CP121027.1"/>
</dbReference>
<organism evidence="1 2">
    <name type="scientific">Tistrella mobilis</name>
    <dbReference type="NCBI Taxonomy" id="171437"/>
    <lineage>
        <taxon>Bacteria</taxon>
        <taxon>Pseudomonadati</taxon>
        <taxon>Pseudomonadota</taxon>
        <taxon>Alphaproteobacteria</taxon>
        <taxon>Geminicoccales</taxon>
        <taxon>Geminicoccaceae</taxon>
        <taxon>Tistrella</taxon>
    </lineage>
</organism>
<proteinExistence type="predicted"/>
<dbReference type="GeneID" id="97242522"/>
<evidence type="ECO:0000313" key="2">
    <source>
        <dbReference type="Proteomes" id="UP000075787"/>
    </source>
</evidence>
<evidence type="ECO:0000313" key="1">
    <source>
        <dbReference type="EMBL" id="KYO54448.1"/>
    </source>
</evidence>
<dbReference type="EMBL" id="LPZR01000088">
    <property type="protein sequence ID" value="KYO54448.1"/>
    <property type="molecule type" value="Genomic_DNA"/>
</dbReference>
<protein>
    <recommendedName>
        <fullName evidence="3">Hemerythrin-like domain-containing protein</fullName>
    </recommendedName>
</protein>
<name>A0A162LDH7_9PROT</name>
<evidence type="ECO:0008006" key="3">
    <source>
        <dbReference type="Google" id="ProtNLM"/>
    </source>
</evidence>
<dbReference type="AlphaFoldDB" id="A0A162LDH7"/>